<protein>
    <recommendedName>
        <fullName evidence="6">Cystathionine beta-lyase</fullName>
    </recommendedName>
</protein>
<organism evidence="4 5">
    <name type="scientific">Candidatus Gottesmanbacteria bacterium RBG_13_45_10</name>
    <dbReference type="NCBI Taxonomy" id="1798370"/>
    <lineage>
        <taxon>Bacteria</taxon>
        <taxon>Candidatus Gottesmaniibacteriota</taxon>
    </lineage>
</organism>
<dbReference type="InterPro" id="IPR015422">
    <property type="entry name" value="PyrdxlP-dep_Trfase_small"/>
</dbReference>
<dbReference type="Proteomes" id="UP000177268">
    <property type="component" value="Unassembled WGS sequence"/>
</dbReference>
<name>A0A1F5ZHA8_9BACT</name>
<dbReference type="GO" id="GO:0019346">
    <property type="term" value="P:transsulfuration"/>
    <property type="evidence" value="ECO:0007669"/>
    <property type="project" value="InterPro"/>
</dbReference>
<evidence type="ECO:0000313" key="5">
    <source>
        <dbReference type="Proteomes" id="UP000177268"/>
    </source>
</evidence>
<dbReference type="SUPFAM" id="SSF53383">
    <property type="entry name" value="PLP-dependent transferases"/>
    <property type="match status" value="1"/>
</dbReference>
<evidence type="ECO:0000256" key="1">
    <source>
        <dbReference type="ARBA" id="ARBA00001933"/>
    </source>
</evidence>
<dbReference type="Gene3D" id="3.90.1150.10">
    <property type="entry name" value="Aspartate Aminotransferase, domain 1"/>
    <property type="match status" value="1"/>
</dbReference>
<evidence type="ECO:0008006" key="6">
    <source>
        <dbReference type="Google" id="ProtNLM"/>
    </source>
</evidence>
<comment type="similarity">
    <text evidence="3">Belongs to the trans-sulfuration enzymes family.</text>
</comment>
<dbReference type="InterPro" id="IPR015421">
    <property type="entry name" value="PyrdxlP-dep_Trfase_major"/>
</dbReference>
<comment type="cofactor">
    <cofactor evidence="1 3">
        <name>pyridoxal 5'-phosphate</name>
        <dbReference type="ChEBI" id="CHEBI:597326"/>
    </cofactor>
</comment>
<dbReference type="PANTHER" id="PTHR11808">
    <property type="entry name" value="TRANS-SULFURATION ENZYME FAMILY MEMBER"/>
    <property type="match status" value="1"/>
</dbReference>
<dbReference type="GO" id="GO:0016846">
    <property type="term" value="F:carbon-sulfur lyase activity"/>
    <property type="evidence" value="ECO:0007669"/>
    <property type="project" value="TreeGrafter"/>
</dbReference>
<dbReference type="EMBL" id="MFIZ01000011">
    <property type="protein sequence ID" value="OGG11896.1"/>
    <property type="molecule type" value="Genomic_DNA"/>
</dbReference>
<sequence>MPHGPFSMNSENTHLLSQSFQDLQEDFEELEYLINSQIEKIRTFLKDIKTTKAHIFPETYADIISQAQTYIAVLTKQKETLAHALIRMNKNNLTEQVVMPFADQKLRTHDMLRTYQGIIGALVTATDWQSPTFLHTIHSQAGRQTGKIYATINDYKRDQHWDAHDYERAFLKEYVDNWIKFPINAYVTASGMAAFTTILSFLMLENKAKGAVVIGKSIYFENKELVLKAFGDIVIEVDESDTDAILDCIKTVKPSIIILDSLANSPTIAVPDLDTIIPFLVKYSREETYLIIDNTCLSFTFQPLRYVFGKHSTVRLIVFESLNKYHQFGMDRVTGGIIWCYGGDTIKLFDYRVALGTNMPDLAVASLPRPSRKFLTKRLLRHQRNTLALASYLESYIIDHPDGPFARIIYPGLPNHPASVWKSRRAFNGSYFVVELKKRYQTIPSDKRFVAMVIREAKRDRLTFSSGTSFGFNTTRVYLTAVRYTKCIPFLRVSVGTEISIDIERLKTVFTRVFNRF</sequence>
<comment type="caution">
    <text evidence="4">The sequence shown here is derived from an EMBL/GenBank/DDBJ whole genome shotgun (WGS) entry which is preliminary data.</text>
</comment>
<proteinExistence type="inferred from homology"/>
<dbReference type="Gene3D" id="3.40.640.10">
    <property type="entry name" value="Type I PLP-dependent aspartate aminotransferase-like (Major domain)"/>
    <property type="match status" value="1"/>
</dbReference>
<dbReference type="InterPro" id="IPR015424">
    <property type="entry name" value="PyrdxlP-dep_Trfase"/>
</dbReference>
<accession>A0A1F5ZHA8</accession>
<dbReference type="GO" id="GO:0005737">
    <property type="term" value="C:cytoplasm"/>
    <property type="evidence" value="ECO:0007669"/>
    <property type="project" value="TreeGrafter"/>
</dbReference>
<evidence type="ECO:0000256" key="2">
    <source>
        <dbReference type="ARBA" id="ARBA00022898"/>
    </source>
</evidence>
<evidence type="ECO:0000256" key="3">
    <source>
        <dbReference type="RuleBase" id="RU362118"/>
    </source>
</evidence>
<dbReference type="STRING" id="1798370.A2Z00_00885"/>
<reference evidence="4 5" key="1">
    <citation type="journal article" date="2016" name="Nat. Commun.">
        <title>Thousands of microbial genomes shed light on interconnected biogeochemical processes in an aquifer system.</title>
        <authorList>
            <person name="Anantharaman K."/>
            <person name="Brown C.T."/>
            <person name="Hug L.A."/>
            <person name="Sharon I."/>
            <person name="Castelle C.J."/>
            <person name="Probst A.J."/>
            <person name="Thomas B.C."/>
            <person name="Singh A."/>
            <person name="Wilkins M.J."/>
            <person name="Karaoz U."/>
            <person name="Brodie E.L."/>
            <person name="Williams K.H."/>
            <person name="Hubbard S.S."/>
            <person name="Banfield J.F."/>
        </authorList>
    </citation>
    <scope>NUCLEOTIDE SEQUENCE [LARGE SCALE GENOMIC DNA]</scope>
</reference>
<evidence type="ECO:0000313" key="4">
    <source>
        <dbReference type="EMBL" id="OGG11896.1"/>
    </source>
</evidence>
<keyword evidence="2 3" id="KW-0663">Pyridoxal phosphate</keyword>
<gene>
    <name evidence="4" type="ORF">A2Z00_00885</name>
</gene>
<dbReference type="Pfam" id="PF01053">
    <property type="entry name" value="Cys_Met_Meta_PP"/>
    <property type="match status" value="1"/>
</dbReference>
<dbReference type="InterPro" id="IPR000277">
    <property type="entry name" value="Cys/Met-Metab_PyrdxlP-dep_enz"/>
</dbReference>
<dbReference type="GO" id="GO:0030170">
    <property type="term" value="F:pyridoxal phosphate binding"/>
    <property type="evidence" value="ECO:0007669"/>
    <property type="project" value="InterPro"/>
</dbReference>
<dbReference type="AlphaFoldDB" id="A0A1F5ZHA8"/>